<sequence length="284" mass="30906">MNRLIKAEVFKLMKNKAFKVLCMICVIFAFMSIFSVSDTMNNLMKESMSNIPEEVQVMVQTSEANGAIVTPGRIGFNMPRGNSPLDIYYVSFGVGVIEILIGVLVGGFLAKEYSEGTMKNILAYGKSRTKFYLSKFIAMMVGVSIFTLIITLISFIGTGFINGFEDIVLADVGKMAMTFLASIMASSAVIALIMIISSLVKGNGATIGITVVLFVLIPTIISIFYGTYPTFDSIYEMTPYYNNALATSQNAETSDLIRSIGISLVTMGISLGIGTKIFDKQDIK</sequence>
<evidence type="ECO:0000313" key="2">
    <source>
        <dbReference type="EMBL" id="MBY0755333.1"/>
    </source>
</evidence>
<dbReference type="RefSeq" id="WP_221860528.1">
    <property type="nucleotide sequence ID" value="NZ_JAIKTU010000005.1"/>
</dbReference>
<comment type="caution">
    <text evidence="2">The sequence shown here is derived from an EMBL/GenBank/DDBJ whole genome shotgun (WGS) entry which is preliminary data.</text>
</comment>
<feature type="transmembrane region" description="Helical" evidence="1">
    <location>
        <begin position="87"/>
        <end position="110"/>
    </location>
</feature>
<feature type="transmembrane region" description="Helical" evidence="1">
    <location>
        <begin position="176"/>
        <end position="200"/>
    </location>
</feature>
<name>A0ABS7KWY2_CLOSR</name>
<dbReference type="EMBL" id="JAIKTU010000005">
    <property type="protein sequence ID" value="MBY0755333.1"/>
    <property type="molecule type" value="Genomic_DNA"/>
</dbReference>
<evidence type="ECO:0000256" key="1">
    <source>
        <dbReference type="SAM" id="Phobius"/>
    </source>
</evidence>
<dbReference type="PANTHER" id="PTHR37305">
    <property type="entry name" value="INTEGRAL MEMBRANE PROTEIN-RELATED"/>
    <property type="match status" value="1"/>
</dbReference>
<accession>A0ABS7KWY2</accession>
<dbReference type="Pfam" id="PF12730">
    <property type="entry name" value="ABC2_membrane_4"/>
    <property type="match status" value="1"/>
</dbReference>
<feature type="transmembrane region" description="Helical" evidence="1">
    <location>
        <begin position="131"/>
        <end position="156"/>
    </location>
</feature>
<dbReference type="PANTHER" id="PTHR37305:SF1">
    <property type="entry name" value="MEMBRANE PROTEIN"/>
    <property type="match status" value="1"/>
</dbReference>
<keyword evidence="1" id="KW-1133">Transmembrane helix</keyword>
<proteinExistence type="predicted"/>
<keyword evidence="3" id="KW-1185">Reference proteome</keyword>
<feature type="transmembrane region" description="Helical" evidence="1">
    <location>
        <begin position="256"/>
        <end position="278"/>
    </location>
</feature>
<keyword evidence="1" id="KW-0812">Transmembrane</keyword>
<evidence type="ECO:0000313" key="3">
    <source>
        <dbReference type="Proteomes" id="UP001299068"/>
    </source>
</evidence>
<organism evidence="2 3">
    <name type="scientific">Clostridium sardiniense</name>
    <name type="common">Clostridium absonum</name>
    <dbReference type="NCBI Taxonomy" id="29369"/>
    <lineage>
        <taxon>Bacteria</taxon>
        <taxon>Bacillati</taxon>
        <taxon>Bacillota</taxon>
        <taxon>Clostridia</taxon>
        <taxon>Eubacteriales</taxon>
        <taxon>Clostridiaceae</taxon>
        <taxon>Clostridium</taxon>
    </lineage>
</organism>
<reference evidence="2 3" key="1">
    <citation type="journal article" date="2021" name="Cell Host Microbe">
        <title>in vivo commensal control of Clostridioides difficile virulence.</title>
        <authorList>
            <person name="Girinathan B.P."/>
            <person name="Dibenedetto N."/>
            <person name="Worley J.N."/>
            <person name="Peltier J."/>
            <person name="Arrieta-Ortiz M.L."/>
            <person name="Rupa Christinal Immanuel S."/>
            <person name="Lavin R."/>
            <person name="Delaney M.L."/>
            <person name="Cummins C."/>
            <person name="Hoffmann M."/>
            <person name="Luo Y."/>
            <person name="Gonzalez-Escalona N."/>
            <person name="Allard M."/>
            <person name="Onderdonk A.B."/>
            <person name="Gerber G.K."/>
            <person name="Sonenshein A.L."/>
            <person name="Baliga N."/>
            <person name="Dupuy B."/>
            <person name="Bry L."/>
        </authorList>
    </citation>
    <scope>NUCLEOTIDE SEQUENCE [LARGE SCALE GENOMIC DNA]</scope>
    <source>
        <strain evidence="2 3">DSM 599</strain>
    </source>
</reference>
<feature type="transmembrane region" description="Helical" evidence="1">
    <location>
        <begin position="207"/>
        <end position="228"/>
    </location>
</feature>
<protein>
    <submittedName>
        <fullName evidence="2">ABC transporter permease</fullName>
    </submittedName>
</protein>
<feature type="transmembrane region" description="Helical" evidence="1">
    <location>
        <begin position="20"/>
        <end position="37"/>
    </location>
</feature>
<dbReference type="Proteomes" id="UP001299068">
    <property type="component" value="Unassembled WGS sequence"/>
</dbReference>
<gene>
    <name evidence="2" type="ORF">K5V21_07670</name>
</gene>
<keyword evidence="1" id="KW-0472">Membrane</keyword>